<name>A0A1Y2N7R6_PSEAH</name>
<dbReference type="RefSeq" id="WP_085910783.1">
    <property type="nucleotide sequence ID" value="NZ_AP018920.1"/>
</dbReference>
<evidence type="ECO:0000259" key="3">
    <source>
        <dbReference type="PROSITE" id="PS51186"/>
    </source>
</evidence>
<dbReference type="SUPFAM" id="SSF55729">
    <property type="entry name" value="Acyl-CoA N-acyltransferases (Nat)"/>
    <property type="match status" value="1"/>
</dbReference>
<protein>
    <submittedName>
        <fullName evidence="4">Acetyltransferase (GNAT) family protein</fullName>
    </submittedName>
</protein>
<evidence type="ECO:0000313" key="5">
    <source>
        <dbReference type="Proteomes" id="UP000194360"/>
    </source>
</evidence>
<keyword evidence="2" id="KW-0012">Acyltransferase</keyword>
<keyword evidence="5" id="KW-1185">Reference proteome</keyword>
<dbReference type="STRING" id="2074.BG845_00436"/>
<dbReference type="Proteomes" id="UP000194360">
    <property type="component" value="Unassembled WGS sequence"/>
</dbReference>
<dbReference type="Gene3D" id="3.40.630.30">
    <property type="match status" value="1"/>
</dbReference>
<accession>A0A1Y2N7R6</accession>
<dbReference type="EMBL" id="MIGB01000002">
    <property type="protein sequence ID" value="OSY43493.1"/>
    <property type="molecule type" value="Genomic_DNA"/>
</dbReference>
<dbReference type="PROSITE" id="PS51186">
    <property type="entry name" value="GNAT"/>
    <property type="match status" value="1"/>
</dbReference>
<gene>
    <name evidence="4" type="ORF">BG845_00436</name>
</gene>
<dbReference type="Pfam" id="PF00583">
    <property type="entry name" value="Acetyltransf_1"/>
    <property type="match status" value="1"/>
</dbReference>
<feature type="domain" description="N-acetyltransferase" evidence="3">
    <location>
        <begin position="13"/>
        <end position="154"/>
    </location>
</feature>
<dbReference type="CDD" id="cd04301">
    <property type="entry name" value="NAT_SF"/>
    <property type="match status" value="1"/>
</dbReference>
<sequence length="160" mass="17091">MTAARPVGTRQAVEVRIVTGAELAEHHRIRHAVFVVEQEIFTGDDLDRHDADPDTLHVLAIAGGEPVGTVRLYPVGAGCWRGDRLAVLPGRRVVGAGGPLVRFAVATAGERGGTRMVAHVQPPNRAFFERLGWTTEGLEDYAGFTHVAMSIPLTAGPEPA</sequence>
<evidence type="ECO:0000256" key="2">
    <source>
        <dbReference type="ARBA" id="ARBA00023315"/>
    </source>
</evidence>
<dbReference type="OrthoDB" id="5173601at2"/>
<evidence type="ECO:0000256" key="1">
    <source>
        <dbReference type="ARBA" id="ARBA00022679"/>
    </source>
</evidence>
<keyword evidence="1 4" id="KW-0808">Transferase</keyword>
<dbReference type="PANTHER" id="PTHR43877:SF1">
    <property type="entry name" value="ACETYLTRANSFERASE"/>
    <property type="match status" value="1"/>
</dbReference>
<dbReference type="InterPro" id="IPR050832">
    <property type="entry name" value="Bact_Acetyltransf"/>
</dbReference>
<organism evidence="4 5">
    <name type="scientific">Pseudonocardia autotrophica</name>
    <name type="common">Amycolata autotrophica</name>
    <name type="synonym">Nocardia autotrophica</name>
    <dbReference type="NCBI Taxonomy" id="2074"/>
    <lineage>
        <taxon>Bacteria</taxon>
        <taxon>Bacillati</taxon>
        <taxon>Actinomycetota</taxon>
        <taxon>Actinomycetes</taxon>
        <taxon>Pseudonocardiales</taxon>
        <taxon>Pseudonocardiaceae</taxon>
        <taxon>Pseudonocardia</taxon>
    </lineage>
</organism>
<dbReference type="AlphaFoldDB" id="A0A1Y2N7R6"/>
<reference evidence="4 5" key="1">
    <citation type="submission" date="2016-09" db="EMBL/GenBank/DDBJ databases">
        <title>Pseudonocardia autotrophica DSM535, a candidate organism with high potential of specific P450 cytochromes.</title>
        <authorList>
            <person name="Grumaz C."/>
            <person name="Vainshtein Y."/>
            <person name="Kirstahler P."/>
            <person name="Sohn K."/>
        </authorList>
    </citation>
    <scope>NUCLEOTIDE SEQUENCE [LARGE SCALE GENOMIC DNA]</scope>
    <source>
        <strain evidence="4 5">DSM 535</strain>
    </source>
</reference>
<dbReference type="PANTHER" id="PTHR43877">
    <property type="entry name" value="AMINOALKYLPHOSPHONATE N-ACETYLTRANSFERASE-RELATED-RELATED"/>
    <property type="match status" value="1"/>
</dbReference>
<comment type="caution">
    <text evidence="4">The sequence shown here is derived from an EMBL/GenBank/DDBJ whole genome shotgun (WGS) entry which is preliminary data.</text>
</comment>
<dbReference type="InterPro" id="IPR024035">
    <property type="entry name" value="MSMEG_0567_GNAT"/>
</dbReference>
<dbReference type="GO" id="GO:0016747">
    <property type="term" value="F:acyltransferase activity, transferring groups other than amino-acyl groups"/>
    <property type="evidence" value="ECO:0007669"/>
    <property type="project" value="InterPro"/>
</dbReference>
<proteinExistence type="predicted"/>
<dbReference type="InterPro" id="IPR000182">
    <property type="entry name" value="GNAT_dom"/>
</dbReference>
<dbReference type="NCBIfam" id="TIGR04045">
    <property type="entry name" value="MSMEG_0567_GNAT"/>
    <property type="match status" value="1"/>
</dbReference>
<dbReference type="InterPro" id="IPR016181">
    <property type="entry name" value="Acyl_CoA_acyltransferase"/>
</dbReference>
<evidence type="ECO:0000313" key="4">
    <source>
        <dbReference type="EMBL" id="OSY43493.1"/>
    </source>
</evidence>